<proteinExistence type="predicted"/>
<sequence>MTDSSILFPVNTSLSCSVLNNDESLVSLYVPVIPPSLYFTSSETVKDSDNKSRRFQPKFLKYYIENCMRIGKVRRIDFATREVPQYTTPQVCAFIHFDCFYDNDATKSMLVSLDREGKYRSYGFETDDAYVKLGGQHSNPHLLFKINHKPIDSPKEYERNIEQVMAENKLLIEKLQEKEETIRQVQGFLQYWKDNDDPNINIVLSGLRQLMGDSSSNQEQSV</sequence>
<dbReference type="AlphaFoldDB" id="A0A6C0F8T5"/>
<reference evidence="1" key="1">
    <citation type="journal article" date="2020" name="Nature">
        <title>Giant virus diversity and host interactions through global metagenomics.</title>
        <authorList>
            <person name="Schulz F."/>
            <person name="Roux S."/>
            <person name="Paez-Espino D."/>
            <person name="Jungbluth S."/>
            <person name="Walsh D.A."/>
            <person name="Denef V.J."/>
            <person name="McMahon K.D."/>
            <person name="Konstantinidis K.T."/>
            <person name="Eloe-Fadrosh E.A."/>
            <person name="Kyrpides N.C."/>
            <person name="Woyke T."/>
        </authorList>
    </citation>
    <scope>NUCLEOTIDE SEQUENCE</scope>
    <source>
        <strain evidence="1">GVMAG-S-ERX556049-19</strain>
    </source>
</reference>
<evidence type="ECO:0000313" key="1">
    <source>
        <dbReference type="EMBL" id="QHT38088.1"/>
    </source>
</evidence>
<organism evidence="1">
    <name type="scientific">viral metagenome</name>
    <dbReference type="NCBI Taxonomy" id="1070528"/>
    <lineage>
        <taxon>unclassified sequences</taxon>
        <taxon>metagenomes</taxon>
        <taxon>organismal metagenomes</taxon>
    </lineage>
</organism>
<dbReference type="EMBL" id="MN738825">
    <property type="protein sequence ID" value="QHT38088.1"/>
    <property type="molecule type" value="Genomic_DNA"/>
</dbReference>
<protein>
    <submittedName>
        <fullName evidence="1">Uncharacterized protein</fullName>
    </submittedName>
</protein>
<name>A0A6C0F8T5_9ZZZZ</name>
<accession>A0A6C0F8T5</accession>